<gene>
    <name evidence="4" type="primary">DOCK8</name>
</gene>
<dbReference type="Ensembl" id="ENSCMUT00000021135.2">
    <property type="protein sequence ID" value="ENSCMUP00000019669.2"/>
    <property type="gene ID" value="ENSCMUG00000012136.2"/>
</dbReference>
<dbReference type="InterPro" id="IPR046769">
    <property type="entry name" value="DOCKER_Lobe_A"/>
</dbReference>
<dbReference type="CDD" id="cd11701">
    <property type="entry name" value="DHR2_DOCK8"/>
    <property type="match status" value="1"/>
</dbReference>
<dbReference type="InterPro" id="IPR026791">
    <property type="entry name" value="DOCK"/>
</dbReference>
<proteinExistence type="inferred from homology"/>
<dbReference type="InterPro" id="IPR035892">
    <property type="entry name" value="C2_domain_sf"/>
</dbReference>
<evidence type="ECO:0000256" key="3">
    <source>
        <dbReference type="PROSITE-ProRule" id="PRU00983"/>
    </source>
</evidence>
<keyword evidence="5" id="KW-1185">Reference proteome</keyword>
<dbReference type="FunFam" id="1.20.58.740:FF:000002">
    <property type="entry name" value="Dedicator of cytokinesis protein 7"/>
    <property type="match status" value="1"/>
</dbReference>
<sequence length="2000" mass="227123">MATLPAADRRAFALKINRHSSAEIRKQFTLQPGFAQSCQRSLSTPGFPTFHLPSFYDAVDPVDFEGFLMTQMNNLDLDLAQELGDFPEDDLDVVFTPKKCRTLQPSVPEDGVELDSHVKDCVQTYIREWLIVNRKNQGNSDTCSLKNKGSRKDFHKTLQKQTFESETLDSGDATFQMPQHAHAVPEEASRATLACSDLELRSLQPDPRLEQLLRHLSAEEFERLNEEARRTNRHPELLALYPAVDEEDAVEIRPVPDCPKEHLGNRILVKLQTLKFDIEIEPLFACIALYDIKERKKISENFHCDLNPDSLRGFLRSHTPSIDLSTQARSAVFSVTYPSSDIYLVIKIEKVLQQGEIGDCAEPYMVLKESEAGKTKEKIEKLKAQAESFCQRLGKYRMPFAWIPISLSNFFNLSTLEREVQEGEGLNGKGSSSDKKATLLQARRLSERSFNSEDNYPASNFKTISLTLGTFFKQEGDRLSDEDLFKFLADFKRSSSLQRRIKTLPGTLKVEISPAPENIGYCLTPELLPLKPFSENRNRPHKEILEFPVREVYVPHTIYRNLLYVYPQRLNFANRLASARNITIKIQFMCGEDPSCAMPVIFGKSSGPEFVQEIYTAITYHNKSPDFYEEVKIKLPAKLTEKHHLLFTFYHISCQPKQGASVETLLGYSWLPILLNDRLQTGHYSLPVALDKLPLHYSIHSPEKIPSQTPPIKWVEGHKGVFIVEVQAVSSVHTQDNHLERFFTLCHSLESQVTFPIRLMDQKITEASLEHELKLSIICLNSSRLEPLVLFLHLVLDKLFQLAVQPMVIAGQTANFSQFAFESVVAIVNNLHNSKELSKDQHGRNCLLTSYVYYVFRLPDPQREVVKPGGGSSAISTESRYYTFGRTSAVSVGSKLLQSRVISCSNPDITVTQAATDEEVKNIVASKPMDHSSSRMSYCVEGTSDMSGLCASTRPSNKKHFHEELALQMVVSTGMVRESVFKYAWFFFELLIKSMAQYVHNTEKEDNPRRSRFSDRFKDDITTIVSVITSEIAALVVKPPKESEQAEKINISLAFFLYDLLSLMDRGFVFNLIKHYCNQLSNKLNSLSTLISMRLEFLRILCSHEHYLNLNLFFMTSTSAPASPSLSLSSQNSSSCSSFQDQKITGMFDLSAEYRQQHFLTGLLFTELAAALDADSEGISKVQRKAVSAILSLLSSHDLDPRCSKKEVKIKIAALYLPLVGIILDSLPQLHDFTISDIRSGKGRTGNPEEEQESAGAINQNVALAIAGNQVNIRNSGISLASLPYRQSATLGPDTTRNLLICFLWIMKNADQNIIQKWIADLPSVQLNRILDLLFICVSCFEYKGKQSSDKVSTQALQKSRDVKARLEEALLRGEGARGEMMKRCRIPAGNDRSAGLNENLRWRKEQTQWRQANERPDKTKAELDQEALISGNLATEANLIILDMQENIIQASFAAECRDNLLGGVLKVLVNSLGYDQSTTYLTHCFATLRALIAKVEELLCNLNSILSDTVKMREFQEDPEMLMDLMYRIAKGYQTSPDLRLTWLQNMAEKHTKRKSYTEAAMCLVHAAALVAEYLSMLEDRNYLPVGSVSFQNISSNVLEESAVSDDVLSPDEDGICSGRYFSESGLVGLLEQAAELFSTGGLYETVNEVYKIVIPILEAHRDFRKLTLTHSKLQKAFDSIINKGQKRMFGTYFRVGFYGSKFGDLDEQEFVYKEPAITKLPEISHRLEGFYGQCFGEDAVEVIKDSAPVDKRKLDPNKAYIQITFVEPYFDEYEMKDRVTYFEKNFNICRFMYTTPFTMDGRPRGELSEQYKRNTILTTMHAFPYIKTRISVIQREEFILTPIEVAIEDMRKKTQELTAATNQEPPDAKMLQMVLQGSVGATVNQGPLEVAQVFLAEIPADPRLYRHHNKLRLCFKEFIMRCGEAVEKNKHLITADQREYHQELKRNYTKLKENLRPMIERKIPELYKPVVKVHSTRESFRNHSFRKYDAQTSSQST</sequence>
<dbReference type="FunFam" id="1.25.40.410:FF:000002">
    <property type="entry name" value="Dedicator of cytokinesis protein 7"/>
    <property type="match status" value="1"/>
</dbReference>
<dbReference type="PANTHER" id="PTHR23317:SF74">
    <property type="entry name" value="DEDICATOR OF CYTOKINESIS PROTEIN 8"/>
    <property type="match status" value="1"/>
</dbReference>
<accession>A0A8U7ND86</accession>
<dbReference type="PANTHER" id="PTHR23317">
    <property type="entry name" value="DEDICATOR OF CYTOKINESIS DOCK"/>
    <property type="match status" value="1"/>
</dbReference>
<dbReference type="Gene3D" id="1.20.58.740">
    <property type="match status" value="1"/>
</dbReference>
<dbReference type="Pfam" id="PF06920">
    <property type="entry name" value="DHR-2_Lobe_A"/>
    <property type="match status" value="1"/>
</dbReference>
<dbReference type="Gene3D" id="2.60.40.150">
    <property type="entry name" value="C2 domain"/>
    <property type="match status" value="1"/>
</dbReference>
<accession>A0A8C3ECG1</accession>
<name>A0A8C3ECG1_CORMO</name>
<dbReference type="InterPro" id="IPR046770">
    <property type="entry name" value="DOCKER_Lobe_B"/>
</dbReference>
<comment type="similarity">
    <text evidence="3">Belongs to the DOCK family.</text>
</comment>
<protein>
    <submittedName>
        <fullName evidence="4">Dedicator of cytokinesis 8</fullName>
    </submittedName>
</protein>
<dbReference type="GO" id="GO:2000406">
    <property type="term" value="P:positive regulation of T cell migration"/>
    <property type="evidence" value="ECO:0007669"/>
    <property type="project" value="TreeGrafter"/>
</dbReference>
<evidence type="ECO:0000256" key="1">
    <source>
        <dbReference type="ARBA" id="ARBA00022553"/>
    </source>
</evidence>
<organism evidence="4 5">
    <name type="scientific">Corvus moneduloides</name>
    <name type="common">New Caledonian crow</name>
    <dbReference type="NCBI Taxonomy" id="1196302"/>
    <lineage>
        <taxon>Eukaryota</taxon>
        <taxon>Metazoa</taxon>
        <taxon>Chordata</taxon>
        <taxon>Craniata</taxon>
        <taxon>Vertebrata</taxon>
        <taxon>Euteleostomi</taxon>
        <taxon>Archelosauria</taxon>
        <taxon>Archosauria</taxon>
        <taxon>Dinosauria</taxon>
        <taxon>Saurischia</taxon>
        <taxon>Theropoda</taxon>
        <taxon>Coelurosauria</taxon>
        <taxon>Aves</taxon>
        <taxon>Neognathae</taxon>
        <taxon>Neoaves</taxon>
        <taxon>Telluraves</taxon>
        <taxon>Australaves</taxon>
        <taxon>Passeriformes</taxon>
        <taxon>Corvoidea</taxon>
        <taxon>Corvidae</taxon>
        <taxon>Corvus</taxon>
    </lineage>
</organism>
<dbReference type="GO" id="GO:0031252">
    <property type="term" value="C:cell leading edge"/>
    <property type="evidence" value="ECO:0007669"/>
    <property type="project" value="TreeGrafter"/>
</dbReference>
<dbReference type="InterPro" id="IPR027357">
    <property type="entry name" value="DOCKER_dom"/>
</dbReference>
<dbReference type="PROSITE" id="PS51651">
    <property type="entry name" value="DOCKER"/>
    <property type="match status" value="1"/>
</dbReference>
<dbReference type="InterPro" id="IPR043161">
    <property type="entry name" value="DOCK_C_lobe_A"/>
</dbReference>
<dbReference type="GO" id="GO:0005085">
    <property type="term" value="F:guanyl-nucleotide exchange factor activity"/>
    <property type="evidence" value="ECO:0007669"/>
    <property type="project" value="UniProtKB-KW"/>
</dbReference>
<dbReference type="PROSITE" id="PS51650">
    <property type="entry name" value="C2_DOCK"/>
    <property type="match status" value="1"/>
</dbReference>
<dbReference type="Pfam" id="PF20422">
    <property type="entry name" value="DHR-2_Lobe_B"/>
    <property type="match status" value="1"/>
</dbReference>
<dbReference type="InterPro" id="IPR027007">
    <property type="entry name" value="C2_DOCK-type_domain"/>
</dbReference>
<reference evidence="4" key="2">
    <citation type="submission" date="2025-08" db="UniProtKB">
        <authorList>
            <consortium name="Ensembl"/>
        </authorList>
    </citation>
    <scope>IDENTIFICATION</scope>
</reference>
<keyword evidence="2" id="KW-0344">Guanine-nucleotide releasing factor</keyword>
<dbReference type="Pfam" id="PF11878">
    <property type="entry name" value="DOCK_C-D_N"/>
    <property type="match status" value="1"/>
</dbReference>
<dbReference type="Proteomes" id="UP000694553">
    <property type="component" value="Unassembled WGS sequence"/>
</dbReference>
<reference evidence="4" key="3">
    <citation type="submission" date="2025-09" db="UniProtKB">
        <authorList>
            <consortium name="Ensembl"/>
        </authorList>
    </citation>
    <scope>IDENTIFICATION</scope>
</reference>
<dbReference type="CDD" id="cd08696">
    <property type="entry name" value="C2_Dock-C"/>
    <property type="match status" value="1"/>
</dbReference>
<dbReference type="GO" id="GO:0007264">
    <property type="term" value="P:small GTPase-mediated signal transduction"/>
    <property type="evidence" value="ECO:0007669"/>
    <property type="project" value="InterPro"/>
</dbReference>
<dbReference type="Pfam" id="PF14429">
    <property type="entry name" value="DOCK-C2"/>
    <property type="match status" value="1"/>
</dbReference>
<dbReference type="InterPro" id="IPR021816">
    <property type="entry name" value="DOCK_C/D_N"/>
</dbReference>
<reference evidence="5" key="1">
    <citation type="submission" date="2019-10" db="EMBL/GenBank/DDBJ databases">
        <title>Corvus moneduloides (New Caledonian crow) genome, bCorMon1, primary haplotype.</title>
        <authorList>
            <person name="Rutz C."/>
            <person name="Fungtammasan C."/>
            <person name="Mountcastle J."/>
            <person name="Formenti G."/>
            <person name="Chow W."/>
            <person name="Howe K."/>
            <person name="Steele M.P."/>
            <person name="Fernandes J."/>
            <person name="Gilbert M.T.P."/>
            <person name="Fedrigo O."/>
            <person name="Jarvis E.D."/>
            <person name="Gemmell N."/>
        </authorList>
    </citation>
    <scope>NUCLEOTIDE SEQUENCE [LARGE SCALE GENOMIC DNA]</scope>
</reference>
<dbReference type="Pfam" id="PF20421">
    <property type="entry name" value="DHR-2_Lobe_C"/>
    <property type="match status" value="1"/>
</dbReference>
<dbReference type="InterPro" id="IPR046773">
    <property type="entry name" value="DOCKER_Lobe_C"/>
</dbReference>
<evidence type="ECO:0000256" key="2">
    <source>
        <dbReference type="ARBA" id="ARBA00022658"/>
    </source>
</evidence>
<dbReference type="Gene3D" id="1.25.40.410">
    <property type="match status" value="1"/>
</dbReference>
<evidence type="ECO:0000313" key="5">
    <source>
        <dbReference type="Proteomes" id="UP000694553"/>
    </source>
</evidence>
<evidence type="ECO:0000313" key="4">
    <source>
        <dbReference type="Ensembl" id="ENSCMUP00000019669.2"/>
    </source>
</evidence>
<dbReference type="InterPro" id="IPR037808">
    <property type="entry name" value="C2_Dock-C"/>
</dbReference>
<dbReference type="InterPro" id="IPR043162">
    <property type="entry name" value="DOCK_C_lobe_C"/>
</dbReference>
<keyword evidence="1" id="KW-0597">Phosphoprotein</keyword>
<dbReference type="GO" id="GO:1903905">
    <property type="term" value="P:positive regulation of establishment of T cell polarity"/>
    <property type="evidence" value="ECO:0007669"/>
    <property type="project" value="TreeGrafter"/>
</dbReference>